<sequence length="196" mass="20739">MSANPTSPSSSPKRQRLEEPRVEVNVGAGTSRERPEVVELSGSSEESLGQNPSDSTSSSGVSSILSFAPELEEAAGEECAVDADVLTAFRQRKVTRCILENAVNRIVESYQFFVRPEDFLAPPENDGLEDAAILMAISEHGLSPASVAAAGAAAPPPFNPTSVSEKEHLDFMEAAVAVAIQKKGLTPLSLPLSPHR</sequence>
<dbReference type="VEuPathDB" id="VectorBase:PPAI006390"/>
<evidence type="ECO:0000313" key="2">
    <source>
        <dbReference type="EnsemblMetazoa" id="PPAI006390-PA"/>
    </source>
</evidence>
<feature type="region of interest" description="Disordered" evidence="1">
    <location>
        <begin position="1"/>
        <end position="62"/>
    </location>
</feature>
<reference evidence="2" key="1">
    <citation type="submission" date="2022-08" db="UniProtKB">
        <authorList>
            <consortium name="EnsemblMetazoa"/>
        </authorList>
    </citation>
    <scope>IDENTIFICATION</scope>
    <source>
        <strain evidence="2">Israel</strain>
    </source>
</reference>
<name>A0A1B0DEP1_PHLPP</name>
<proteinExistence type="predicted"/>
<evidence type="ECO:0000256" key="1">
    <source>
        <dbReference type="SAM" id="MobiDB-lite"/>
    </source>
</evidence>
<protein>
    <submittedName>
        <fullName evidence="2">Uncharacterized protein</fullName>
    </submittedName>
</protein>
<feature type="compositionally biased region" description="Polar residues" evidence="1">
    <location>
        <begin position="1"/>
        <end position="12"/>
    </location>
</feature>
<accession>A0A1B0DEP1</accession>
<keyword evidence="3" id="KW-1185">Reference proteome</keyword>
<evidence type="ECO:0000313" key="3">
    <source>
        <dbReference type="Proteomes" id="UP000092462"/>
    </source>
</evidence>
<dbReference type="EnsemblMetazoa" id="PPAI006390-RA">
    <property type="protein sequence ID" value="PPAI006390-PA"/>
    <property type="gene ID" value="PPAI006390"/>
</dbReference>
<dbReference type="EMBL" id="AJVK01032948">
    <property type="status" value="NOT_ANNOTATED_CDS"/>
    <property type="molecule type" value="Genomic_DNA"/>
</dbReference>
<dbReference type="Proteomes" id="UP000092462">
    <property type="component" value="Unassembled WGS sequence"/>
</dbReference>
<dbReference type="AlphaFoldDB" id="A0A1B0DEP1"/>
<feature type="compositionally biased region" description="Low complexity" evidence="1">
    <location>
        <begin position="38"/>
        <end position="62"/>
    </location>
</feature>
<organism evidence="2 3">
    <name type="scientific">Phlebotomus papatasi</name>
    <name type="common">Sandfly</name>
    <dbReference type="NCBI Taxonomy" id="29031"/>
    <lineage>
        <taxon>Eukaryota</taxon>
        <taxon>Metazoa</taxon>
        <taxon>Ecdysozoa</taxon>
        <taxon>Arthropoda</taxon>
        <taxon>Hexapoda</taxon>
        <taxon>Insecta</taxon>
        <taxon>Pterygota</taxon>
        <taxon>Neoptera</taxon>
        <taxon>Endopterygota</taxon>
        <taxon>Diptera</taxon>
        <taxon>Nematocera</taxon>
        <taxon>Psychodoidea</taxon>
        <taxon>Psychodidae</taxon>
        <taxon>Phlebotomus</taxon>
        <taxon>Phlebotomus</taxon>
    </lineage>
</organism>
<dbReference type="VEuPathDB" id="VectorBase:PPAPM1_004692"/>